<protein>
    <recommendedName>
        <fullName evidence="4">V-SNARE coiled-coil homology domain-containing protein</fullName>
    </recommendedName>
</protein>
<feature type="region of interest" description="Disordered" evidence="1">
    <location>
        <begin position="1034"/>
        <end position="1058"/>
    </location>
</feature>
<feature type="region of interest" description="Disordered" evidence="1">
    <location>
        <begin position="877"/>
        <end position="900"/>
    </location>
</feature>
<dbReference type="Proteomes" id="UP001211907">
    <property type="component" value="Unassembled WGS sequence"/>
</dbReference>
<dbReference type="Gene3D" id="1.20.5.110">
    <property type="match status" value="1"/>
</dbReference>
<organism evidence="2 3">
    <name type="scientific">Physocladia obscura</name>
    <dbReference type="NCBI Taxonomy" id="109957"/>
    <lineage>
        <taxon>Eukaryota</taxon>
        <taxon>Fungi</taxon>
        <taxon>Fungi incertae sedis</taxon>
        <taxon>Chytridiomycota</taxon>
        <taxon>Chytridiomycota incertae sedis</taxon>
        <taxon>Chytridiomycetes</taxon>
        <taxon>Chytridiales</taxon>
        <taxon>Chytriomycetaceae</taxon>
        <taxon>Physocladia</taxon>
    </lineage>
</organism>
<feature type="region of interest" description="Disordered" evidence="1">
    <location>
        <begin position="632"/>
        <end position="660"/>
    </location>
</feature>
<sequence length="1106" mass="119577">MIVKFDDVQETVLFCIGARVMIFANNGDDSGAAVLAVTNIEGTGGIAEVLDTVISGRAVCALIRAGKSGAIALVSSDLADVAVPRLRKLASATTFVIAPSCFATVQFSPRRAILISVETNAQEVQLQITSLSPSVRRTTTIPISFNTPSSPVPVAISACRSQLAILDQSLRVFLFRLADRVISASFSLSAYCSPGFVRMCWAPNEKYLFTACGPALLAWENPDHSAFNRGKQRVTAFFGNIKKSLASSNQNDGQLPLSSPDIPSFKIIIPVADVIVQSKTEAGIDSVEIHDFHFIESEAKIVSNSEDFTICAAWSVDLTKSLHISIIVFSHLSTSSKTDDMPTIKHTSTIGIQYSNPTEHISKISRIQKSIYIVIGSKSTIKYLSFNPRDPIAANMPTLALIPNELLPNRIPAPFLIHSMSPLLAAHISRTPTDLKIGTQQRFDRRCYAFLATAHHSSQIALWAIEAGSTCSRLVDTLSLKTIVPFGSGSSDDDEEAQFYGSDVQVKYVSRGGWLTVTSGAVMAILREKVWEEMEDGDLGSDDGGVMAELDRVVDEVLGVASPYAVADAATTVDTSITDISVASFDIGTAASGGISGDESIDRKLTKQITSLQLRDLDADTDESATDSVIDIPIVSSSDQQQQQRQQQQGKELDSPKPDVTERDYFIKNNTALVIKSFSSTEPWIERWNGIVQIMASGVIEIEETSFEFGFIAFGTGYGDFTVIDLDTGVTVLHEIHGSSADFGSRIAVIMFANTFSERASPPNRFLTSTSSSNARPHMLAILNQNGDLVSSENAIATSQKAVGPSSFDTEHFLVFSNTQTVAVFLAVAKTPGSTGCAFTRITEKRHDGGAVDGITRVGQLLGGWLGKVIGSDENQNCSRGGEKSINGGDNNVGGGGGGGGGSVTVKSGVVIIRREPKLLLVHENGDVTLFSLPQLEVEVSGVAAMNGETFLASDRVWILDDGFVGVWGVGGGNFVKISRDWLAPSSKYDLNHRFEGPHPVKLYDFVKEKAEMQHLGSDILAERENQFEDLFKGESQSQDNKSHQQELPKNPLSGFQETKNKLNERGERLANLENSFAELSQGSADFLKTIKDFNTRQAQKKWYEL</sequence>
<gene>
    <name evidence="2" type="ORF">HK100_000002</name>
</gene>
<dbReference type="AlphaFoldDB" id="A0AAD5TBT4"/>
<evidence type="ECO:0008006" key="4">
    <source>
        <dbReference type="Google" id="ProtNLM"/>
    </source>
</evidence>
<name>A0AAD5TBT4_9FUNG</name>
<comment type="caution">
    <text evidence="2">The sequence shown here is derived from an EMBL/GenBank/DDBJ whole genome shotgun (WGS) entry which is preliminary data.</text>
</comment>
<keyword evidence="3" id="KW-1185">Reference proteome</keyword>
<evidence type="ECO:0000313" key="2">
    <source>
        <dbReference type="EMBL" id="KAJ3143203.1"/>
    </source>
</evidence>
<feature type="compositionally biased region" description="Low complexity" evidence="1">
    <location>
        <begin position="632"/>
        <end position="649"/>
    </location>
</feature>
<feature type="compositionally biased region" description="Basic and acidic residues" evidence="1">
    <location>
        <begin position="651"/>
        <end position="660"/>
    </location>
</feature>
<dbReference type="EMBL" id="JADGJH010000001">
    <property type="protein sequence ID" value="KAJ3143203.1"/>
    <property type="molecule type" value="Genomic_DNA"/>
</dbReference>
<reference evidence="2" key="1">
    <citation type="submission" date="2020-05" db="EMBL/GenBank/DDBJ databases">
        <title>Phylogenomic resolution of chytrid fungi.</title>
        <authorList>
            <person name="Stajich J.E."/>
            <person name="Amses K."/>
            <person name="Simmons R."/>
            <person name="Seto K."/>
            <person name="Myers J."/>
            <person name="Bonds A."/>
            <person name="Quandt C.A."/>
            <person name="Barry K."/>
            <person name="Liu P."/>
            <person name="Grigoriev I."/>
            <person name="Longcore J.E."/>
            <person name="James T.Y."/>
        </authorList>
    </citation>
    <scope>NUCLEOTIDE SEQUENCE</scope>
    <source>
        <strain evidence="2">JEL0513</strain>
    </source>
</reference>
<evidence type="ECO:0000313" key="3">
    <source>
        <dbReference type="Proteomes" id="UP001211907"/>
    </source>
</evidence>
<proteinExistence type="predicted"/>
<accession>A0AAD5TBT4</accession>
<feature type="compositionally biased region" description="Gly residues" evidence="1">
    <location>
        <begin position="891"/>
        <end position="900"/>
    </location>
</feature>
<dbReference type="CDD" id="cd15873">
    <property type="entry name" value="R-SNARE_STXBP5_6"/>
    <property type="match status" value="1"/>
</dbReference>
<evidence type="ECO:0000256" key="1">
    <source>
        <dbReference type="SAM" id="MobiDB-lite"/>
    </source>
</evidence>